<name>A0A0M1P426_9BACL</name>
<dbReference type="Proteomes" id="UP000036932">
    <property type="component" value="Unassembled WGS sequence"/>
</dbReference>
<protein>
    <submittedName>
        <fullName evidence="1">Uncharacterized protein</fullName>
    </submittedName>
</protein>
<dbReference type="EMBL" id="LIUT01000001">
    <property type="protein sequence ID" value="KOR88789.1"/>
    <property type="molecule type" value="Genomic_DNA"/>
</dbReference>
<accession>A0A0M1P426</accession>
<gene>
    <name evidence="1" type="ORF">AM231_06195</name>
</gene>
<organism evidence="1 2">
    <name type="scientific">Paenibacillus solani</name>
    <dbReference type="NCBI Taxonomy" id="1705565"/>
    <lineage>
        <taxon>Bacteria</taxon>
        <taxon>Bacillati</taxon>
        <taxon>Bacillota</taxon>
        <taxon>Bacilli</taxon>
        <taxon>Bacillales</taxon>
        <taxon>Paenibacillaceae</taxon>
        <taxon>Paenibacillus</taxon>
    </lineage>
</organism>
<proteinExistence type="predicted"/>
<reference evidence="2" key="1">
    <citation type="submission" date="2015-08" db="EMBL/GenBank/DDBJ databases">
        <title>Genome sequencing project for genomic taxonomy and phylogenomics of Bacillus-like bacteria.</title>
        <authorList>
            <person name="Liu B."/>
            <person name="Wang J."/>
            <person name="Zhu Y."/>
            <person name="Liu G."/>
            <person name="Chen Q."/>
            <person name="Chen Z."/>
            <person name="Lan J."/>
            <person name="Che J."/>
            <person name="Ge C."/>
            <person name="Shi H."/>
            <person name="Pan Z."/>
            <person name="Liu X."/>
        </authorList>
    </citation>
    <scope>NUCLEOTIDE SEQUENCE [LARGE SCALE GENOMIC DNA]</scope>
    <source>
        <strain evidence="2">FJAT-22460</strain>
    </source>
</reference>
<comment type="caution">
    <text evidence="1">The sequence shown here is derived from an EMBL/GenBank/DDBJ whole genome shotgun (WGS) entry which is preliminary data.</text>
</comment>
<dbReference type="AlphaFoldDB" id="A0A0M1P426"/>
<evidence type="ECO:0000313" key="1">
    <source>
        <dbReference type="EMBL" id="KOR88789.1"/>
    </source>
</evidence>
<keyword evidence="2" id="KW-1185">Reference proteome</keyword>
<evidence type="ECO:0000313" key="2">
    <source>
        <dbReference type="Proteomes" id="UP000036932"/>
    </source>
</evidence>
<sequence>METSGFTERASLPGAPRIYIVAGKVNDRGNPDHSDRSAGEIDVEKEQYRLLDEVLIIPSVWKIEDPTGYVLVGSFFILF</sequence>